<feature type="region of interest" description="Disordered" evidence="1">
    <location>
        <begin position="28"/>
        <end position="53"/>
    </location>
</feature>
<feature type="region of interest" description="Disordered" evidence="1">
    <location>
        <begin position="167"/>
        <end position="266"/>
    </location>
</feature>
<feature type="compositionally biased region" description="Polar residues" evidence="1">
    <location>
        <begin position="509"/>
        <end position="525"/>
    </location>
</feature>
<dbReference type="Pfam" id="PF25545">
    <property type="entry name" value="DUF7924"/>
    <property type="match status" value="1"/>
</dbReference>
<dbReference type="Proteomes" id="UP001219355">
    <property type="component" value="Chromosome 2"/>
</dbReference>
<evidence type="ECO:0000259" key="2">
    <source>
        <dbReference type="Pfam" id="PF25545"/>
    </source>
</evidence>
<gene>
    <name evidence="3" type="ORF">PRK78_004474</name>
</gene>
<evidence type="ECO:0000313" key="4">
    <source>
        <dbReference type="Proteomes" id="UP001219355"/>
    </source>
</evidence>
<feature type="compositionally biased region" description="Acidic residues" evidence="1">
    <location>
        <begin position="497"/>
        <end position="508"/>
    </location>
</feature>
<sequence>MPSRSSAALRTDHDSVVDGSYMLETQLSNPCKRQRTEQHLPSPPPFKRQKKLPHHAPGYIDTPAFWDSLSKIWLTKHALREFNRRNSLLHAPCHQARSLTTQKFLVEQRNVRQCIAAADLLRNSAPKCLKDVKRFARHGGPNLSDLVGVCAACFLMYSAEADNATQYPEPTHLDRKMSSRRSSSYWNCGSSNSRTRTSERTTTGKSTSRTSKSSKTSNPNDANYQQKLIDGGVFPHGYKYPDGNRPPLPSNWDETNRRLAQPHPSLSPSPFLEKLYQKFVDADAEAFNEDAIKDKVLPAMLEAMGASRCTEKNILFTNLEPITSEIAQAKPDYYYGARPEQIHPHVRNKLIKRIIPSNHTHLPAVPNFFLEAKGPDGSAAVARRQACHDGAIGARAIQSLRSFGQREPVYDGNTYTISTIYHEGQLKMYGHSVAQPKGPGTRPEYYMHQLRSFAMTDTADSFRQGAVAFKNAMDLTEEYRNDAITQANERAGQTIEDAGDDEDEEEAESSNTILNVDSGTNQILSTLVEDEDESETSAKEDSRRVPPAKRSLSKPRQSHQRKRKTGISSSEGAVRDTGWSNRWSWFRW</sequence>
<dbReference type="InterPro" id="IPR057684">
    <property type="entry name" value="DUF7924"/>
</dbReference>
<keyword evidence="4" id="KW-1185">Reference proteome</keyword>
<dbReference type="AlphaFoldDB" id="A0AAF0IJT2"/>
<dbReference type="EMBL" id="CP120628">
    <property type="protein sequence ID" value="WEW59006.1"/>
    <property type="molecule type" value="Genomic_DNA"/>
</dbReference>
<reference evidence="3" key="1">
    <citation type="submission" date="2023-03" db="EMBL/GenBank/DDBJ databases">
        <title>Emydomyces testavorans Genome Sequence.</title>
        <authorList>
            <person name="Hoyer L."/>
        </authorList>
    </citation>
    <scope>NUCLEOTIDE SEQUENCE</scope>
    <source>
        <strain evidence="3">16-2883</strain>
    </source>
</reference>
<feature type="compositionally biased region" description="Basic residues" evidence="1">
    <location>
        <begin position="551"/>
        <end position="565"/>
    </location>
</feature>
<proteinExistence type="predicted"/>
<organism evidence="3 4">
    <name type="scientific">Emydomyces testavorans</name>
    <dbReference type="NCBI Taxonomy" id="2070801"/>
    <lineage>
        <taxon>Eukaryota</taxon>
        <taxon>Fungi</taxon>
        <taxon>Dikarya</taxon>
        <taxon>Ascomycota</taxon>
        <taxon>Pezizomycotina</taxon>
        <taxon>Eurotiomycetes</taxon>
        <taxon>Eurotiomycetidae</taxon>
        <taxon>Onygenales</taxon>
        <taxon>Nannizziopsiaceae</taxon>
        <taxon>Emydomyces</taxon>
    </lineage>
</organism>
<feature type="domain" description="DUF7924" evidence="2">
    <location>
        <begin position="320"/>
        <end position="475"/>
    </location>
</feature>
<feature type="region of interest" description="Disordered" evidence="1">
    <location>
        <begin position="496"/>
        <end position="580"/>
    </location>
</feature>
<feature type="compositionally biased region" description="Low complexity" evidence="1">
    <location>
        <begin position="180"/>
        <end position="217"/>
    </location>
</feature>
<accession>A0AAF0IJT2</accession>
<name>A0AAF0IJT2_9EURO</name>
<protein>
    <recommendedName>
        <fullName evidence="2">DUF7924 domain-containing protein</fullName>
    </recommendedName>
</protein>
<evidence type="ECO:0000256" key="1">
    <source>
        <dbReference type="SAM" id="MobiDB-lite"/>
    </source>
</evidence>
<evidence type="ECO:0000313" key="3">
    <source>
        <dbReference type="EMBL" id="WEW59006.1"/>
    </source>
</evidence>